<feature type="domain" description="EF-hand" evidence="3">
    <location>
        <begin position="18"/>
        <end position="53"/>
    </location>
</feature>
<dbReference type="Proteomes" id="UP000722791">
    <property type="component" value="Unassembled WGS sequence"/>
</dbReference>
<dbReference type="GO" id="GO:0005509">
    <property type="term" value="F:calcium ion binding"/>
    <property type="evidence" value="ECO:0007669"/>
    <property type="project" value="InterPro"/>
</dbReference>
<dbReference type="AlphaFoldDB" id="A0A8J4CXA5"/>
<evidence type="ECO:0000256" key="2">
    <source>
        <dbReference type="SAM" id="MobiDB-lite"/>
    </source>
</evidence>
<accession>A0A8J4CXA5</accession>
<dbReference type="Proteomes" id="UP000747110">
    <property type="component" value="Unassembled WGS sequence"/>
</dbReference>
<keyword evidence="1" id="KW-0175">Coiled coil</keyword>
<dbReference type="PANTHER" id="PTHR23159">
    <property type="entry name" value="CENTROSOMAL PROTEIN 2"/>
    <property type="match status" value="1"/>
</dbReference>
<reference evidence="4" key="1">
    <citation type="journal article" date="2021" name="Proc. Natl. Acad. Sci. U.S.A.">
        <title>Three genomes in the algal genus Volvox reveal the fate of a haploid sex-determining region after a transition to homothallism.</title>
        <authorList>
            <person name="Yamamoto K."/>
            <person name="Hamaji T."/>
            <person name="Kawai-Toyooka H."/>
            <person name="Matsuzaki R."/>
            <person name="Takahashi F."/>
            <person name="Nishimura Y."/>
            <person name="Kawachi M."/>
            <person name="Noguchi H."/>
            <person name="Minakuchi Y."/>
            <person name="Umen J.G."/>
            <person name="Toyoda A."/>
            <person name="Nozaki H."/>
        </authorList>
    </citation>
    <scope>NUCLEOTIDE SEQUENCE</scope>
    <source>
        <strain evidence="5">NIES-3785</strain>
        <strain evidence="4">NIES-3786</strain>
    </source>
</reference>
<dbReference type="EMBL" id="BNCQ01000055">
    <property type="protein sequence ID" value="GIM14229.1"/>
    <property type="molecule type" value="Genomic_DNA"/>
</dbReference>
<feature type="compositionally biased region" description="Gly residues" evidence="2">
    <location>
        <begin position="663"/>
        <end position="673"/>
    </location>
</feature>
<dbReference type="OrthoDB" id="535491at2759"/>
<evidence type="ECO:0000313" key="6">
    <source>
        <dbReference type="Proteomes" id="UP000747110"/>
    </source>
</evidence>
<feature type="coiled-coil region" evidence="1">
    <location>
        <begin position="401"/>
        <end position="428"/>
    </location>
</feature>
<feature type="coiled-coil region" evidence="1">
    <location>
        <begin position="567"/>
        <end position="594"/>
    </location>
</feature>
<keyword evidence="6" id="KW-1185">Reference proteome</keyword>
<feature type="region of interest" description="Disordered" evidence="2">
    <location>
        <begin position="335"/>
        <end position="360"/>
    </location>
</feature>
<gene>
    <name evidence="4" type="ORF">Vretifemale_16589</name>
    <name evidence="5" type="ORF">Vretimale_17258</name>
</gene>
<dbReference type="Gene3D" id="1.20.5.170">
    <property type="match status" value="1"/>
</dbReference>
<feature type="coiled-coil region" evidence="1">
    <location>
        <begin position="892"/>
        <end position="969"/>
    </location>
</feature>
<proteinExistence type="predicted"/>
<evidence type="ECO:0000256" key="1">
    <source>
        <dbReference type="SAM" id="Coils"/>
    </source>
</evidence>
<evidence type="ECO:0000259" key="3">
    <source>
        <dbReference type="PROSITE" id="PS50222"/>
    </source>
</evidence>
<comment type="caution">
    <text evidence="4">The sequence shown here is derived from an EMBL/GenBank/DDBJ whole genome shotgun (WGS) entry which is preliminary data.</text>
</comment>
<feature type="compositionally biased region" description="Low complexity" evidence="2">
    <location>
        <begin position="335"/>
        <end position="346"/>
    </location>
</feature>
<dbReference type="PANTHER" id="PTHR23159:SF31">
    <property type="entry name" value="CENTROSOME-ASSOCIATED PROTEIN CEP250 ISOFORM X1"/>
    <property type="match status" value="1"/>
</dbReference>
<dbReference type="EMBL" id="BNCP01000046">
    <property type="protein sequence ID" value="GIL88667.1"/>
    <property type="molecule type" value="Genomic_DNA"/>
</dbReference>
<evidence type="ECO:0000313" key="4">
    <source>
        <dbReference type="EMBL" id="GIL88667.1"/>
    </source>
</evidence>
<dbReference type="Gene3D" id="1.10.238.10">
    <property type="entry name" value="EF-hand"/>
    <property type="match status" value="1"/>
</dbReference>
<sequence>MAGRGPAAGGPSKAQQDQWNEKAMQLMKRHDMNGDGLLDPREMASAINELCGTHGFSARSLTAALGLDSKLDNSSYRWSPVEFCEMYRRAMLMADSGEVAGGGGGGARGLDRLMGQAVDTLRDLDAKSEASLKQCYNNYCRLTVAGASKMMMEGDLKLSSAQWHQLCADVGLAQPIGPVSPTDLANIFNVASQRTSGLTLKQFLTGLAMISPDLTTLCNHMVAQLGPQMKPRAGSDAPQPACFPLRNLDLKSAAAQSHWGTAQHVISAANAFMKGSGGGAGNGGGLSNGGGGAGGGPGSLTAALGIGNTNNSFTSALNGGGGGMFSIEIEETLSRPRFGSPGSSRPGGPPEQLAPIVGGPITAKLGGGGIKRSSLTSLGGAARGNSGTTAGAKSLDMPSSQMVLLDRLAAAEARITQLEQQQSFAKEMMAAAAQGGYGGGAGGRGAAAASGGSSEGVSVPHVAALEAKIAALEAELARVAPGADAPRQVREVRDSLDLLTDRLESLTKSLERATKRIDSAEATARAAEEQVRALQAPVMEANASLASVRQTTEQLKAGMTSKESELMQQLVTRISGTEGQLETLEGQLRKLVREGKVAAALPSKEALTAAMAPGGGPPTAPDGAAAAGAPPAPSTPTTGGGGSVPVVPTPPPGPKPPPKSVGSNGGGAGGGNGGNGDYFVQALGVVQLDTEEDIRLQIKLLTEAIDNVKRRLSQIAGSTTLNPIDFPTRNELSEVKKVIMGDIADIDAKYIKVQKEVSTLSLKMPALEKKVEGSALGSGTEVVNRLVAMGMARLVDVKETENYLVDRSAGTTKQFENLRRDMQDFQGDLQANLDKLVTQFNSINRQLMEAKREAAAPAVATVAAAVGGGGGGGSAASAATAATAASAAATAAQSASEARSAVERERADRERETRELRERLARAESHLGGALGELQTVVGAELSSIKEVLTQLEAAMNQADGDAMRLIRELDASLRTALGSLEKASTDQNEMTGKVIMKMARQITEMQVKLRELATMVAAAASQAAPPSPALHSPLASPSALQMQQLQQQQQQARESDAALPFAARLLAQQAGVSGSGANSGDVMLNAPNSPSLAGRREYLAGAGPRTSMNGVGAGGGGRVSAPLGASDGGGGRNVAVSPARGMLAADPPPAPPSRVGGARLSETGMAVRVSSSGR</sequence>
<feature type="region of interest" description="Disordered" evidence="2">
    <location>
        <begin position="1142"/>
        <end position="1175"/>
    </location>
</feature>
<feature type="region of interest" description="Disordered" evidence="2">
    <location>
        <begin position="609"/>
        <end position="673"/>
    </location>
</feature>
<evidence type="ECO:0000313" key="5">
    <source>
        <dbReference type="EMBL" id="GIM14229.1"/>
    </source>
</evidence>
<dbReference type="InterPro" id="IPR018247">
    <property type="entry name" value="EF_Hand_1_Ca_BS"/>
</dbReference>
<organism evidence="4 6">
    <name type="scientific">Volvox reticuliferus</name>
    <dbReference type="NCBI Taxonomy" id="1737510"/>
    <lineage>
        <taxon>Eukaryota</taxon>
        <taxon>Viridiplantae</taxon>
        <taxon>Chlorophyta</taxon>
        <taxon>core chlorophytes</taxon>
        <taxon>Chlorophyceae</taxon>
        <taxon>CS clade</taxon>
        <taxon>Chlamydomonadales</taxon>
        <taxon>Volvocaceae</taxon>
        <taxon>Volvox</taxon>
    </lineage>
</organism>
<dbReference type="PROSITE" id="PS00018">
    <property type="entry name" value="EF_HAND_1"/>
    <property type="match status" value="1"/>
</dbReference>
<feature type="coiled-coil region" evidence="1">
    <location>
        <begin position="489"/>
        <end position="530"/>
    </location>
</feature>
<dbReference type="PROSITE" id="PS50222">
    <property type="entry name" value="EF_HAND_2"/>
    <property type="match status" value="1"/>
</dbReference>
<protein>
    <recommendedName>
        <fullName evidence="3">EF-hand domain-containing protein</fullName>
    </recommendedName>
</protein>
<name>A0A8J4CXA5_9CHLO</name>
<dbReference type="InterPro" id="IPR002048">
    <property type="entry name" value="EF_hand_dom"/>
</dbReference>
<feature type="compositionally biased region" description="Pro residues" evidence="2">
    <location>
        <begin position="647"/>
        <end position="659"/>
    </location>
</feature>